<dbReference type="PANTHER" id="PTHR21039">
    <property type="entry name" value="HISTIDINOL PHOSPHATASE-RELATED"/>
    <property type="match status" value="1"/>
</dbReference>
<gene>
    <name evidence="10" type="ORF">RV15_GL003259</name>
</gene>
<keyword evidence="4 8" id="KW-0028">Amino-acid biosynthesis</keyword>
<evidence type="ECO:0000256" key="5">
    <source>
        <dbReference type="ARBA" id="ARBA00022801"/>
    </source>
</evidence>
<evidence type="ECO:0000256" key="2">
    <source>
        <dbReference type="ARBA" id="ARBA00009152"/>
    </source>
</evidence>
<evidence type="ECO:0000256" key="3">
    <source>
        <dbReference type="ARBA" id="ARBA00013085"/>
    </source>
</evidence>
<comment type="pathway">
    <text evidence="1 8">Amino-acid biosynthesis; L-histidine biosynthesis; L-histidine from 5-phospho-alpha-D-ribose 1-diphosphate: step 8/9.</text>
</comment>
<accession>A0AA91GBQ5</accession>
<keyword evidence="6 8" id="KW-0368">Histidine biosynthesis</keyword>
<evidence type="ECO:0000256" key="6">
    <source>
        <dbReference type="ARBA" id="ARBA00023102"/>
    </source>
</evidence>
<dbReference type="EC" id="3.1.3.15" evidence="3 8"/>
<keyword evidence="5 8" id="KW-0378">Hydrolase</keyword>
<evidence type="ECO:0000256" key="8">
    <source>
        <dbReference type="RuleBase" id="RU366003"/>
    </source>
</evidence>
<dbReference type="InterPro" id="IPR010140">
    <property type="entry name" value="Histidinol_P_phosphatase_HisJ"/>
</dbReference>
<name>A0AA91GBQ5_9ENTE</name>
<dbReference type="InterPro" id="IPR004013">
    <property type="entry name" value="PHP_dom"/>
</dbReference>
<evidence type="ECO:0000313" key="11">
    <source>
        <dbReference type="Proteomes" id="UP000183039"/>
    </source>
</evidence>
<comment type="catalytic activity">
    <reaction evidence="7 8">
        <text>L-histidinol phosphate + H2O = L-histidinol + phosphate</text>
        <dbReference type="Rhea" id="RHEA:14465"/>
        <dbReference type="ChEBI" id="CHEBI:15377"/>
        <dbReference type="ChEBI" id="CHEBI:43474"/>
        <dbReference type="ChEBI" id="CHEBI:57699"/>
        <dbReference type="ChEBI" id="CHEBI:57980"/>
        <dbReference type="EC" id="3.1.3.15"/>
    </reaction>
</comment>
<protein>
    <recommendedName>
        <fullName evidence="3 8">Histidinol-phosphatase</fullName>
        <shortName evidence="8">HolPase</shortName>
        <ecNumber evidence="3 8">3.1.3.15</ecNumber>
    </recommendedName>
</protein>
<dbReference type="GO" id="GO:0000105">
    <property type="term" value="P:L-histidine biosynthetic process"/>
    <property type="evidence" value="ECO:0007669"/>
    <property type="project" value="UniProtKB-UniRule"/>
</dbReference>
<dbReference type="InterPro" id="IPR016195">
    <property type="entry name" value="Pol/histidinol_Pase-like"/>
</dbReference>
<reference evidence="10 11" key="1">
    <citation type="submission" date="2014-12" db="EMBL/GenBank/DDBJ databases">
        <title>Draft genome sequences of 29 type strains of Enterococci.</title>
        <authorList>
            <person name="Zhong Z."/>
            <person name="Sun Z."/>
            <person name="Liu W."/>
            <person name="Zhang W."/>
            <person name="Zhang H."/>
        </authorList>
    </citation>
    <scope>NUCLEOTIDE SEQUENCE [LARGE SCALE GENOMIC DNA]</scope>
    <source>
        <strain evidence="10 11">DSM 22801</strain>
    </source>
</reference>
<dbReference type="GO" id="GO:0005737">
    <property type="term" value="C:cytoplasm"/>
    <property type="evidence" value="ECO:0007669"/>
    <property type="project" value="TreeGrafter"/>
</dbReference>
<dbReference type="SUPFAM" id="SSF89550">
    <property type="entry name" value="PHP domain-like"/>
    <property type="match status" value="1"/>
</dbReference>
<proteinExistence type="inferred from homology"/>
<comment type="similarity">
    <text evidence="2 8">Belongs to the PHP hydrolase family. HisK subfamily.</text>
</comment>
<dbReference type="Pfam" id="PF02811">
    <property type="entry name" value="PHP"/>
    <property type="match status" value="1"/>
</dbReference>
<evidence type="ECO:0000256" key="1">
    <source>
        <dbReference type="ARBA" id="ARBA00004970"/>
    </source>
</evidence>
<dbReference type="GO" id="GO:0004401">
    <property type="term" value="F:histidinol-phosphatase activity"/>
    <property type="evidence" value="ECO:0007669"/>
    <property type="project" value="UniProtKB-UniRule"/>
</dbReference>
<evidence type="ECO:0000256" key="7">
    <source>
        <dbReference type="ARBA" id="ARBA00049158"/>
    </source>
</evidence>
<sequence length="267" mass="31214">MMNYYDQHVHTYFSFDSEEVFENYLKNEPDFFVSTDHFDLKNPYSNFRDDIPDYQAYLKKLKELTQVVPKTEFLKGIEIGVVPGQEAMIKEYLSQRPYDVKIMSIHQNGRFDYMDDAVLAKGKYIVAKEYFQQMSTVLDSFFEGDILAHFDYGLRRFDFTVKELQENYEDLLIEIFKKVIDLEMAVELNAKSFLKYNNAELYAYAMPLYVSLGGKEFTLGSDAHVAADYQNGFHEMSLLLKNIGIDKLTVFQGKERFVTELPTITMS</sequence>
<dbReference type="Proteomes" id="UP000183039">
    <property type="component" value="Unassembled WGS sequence"/>
</dbReference>
<dbReference type="AlphaFoldDB" id="A0AA91GBQ5"/>
<evidence type="ECO:0000313" key="10">
    <source>
        <dbReference type="EMBL" id="OJG92466.1"/>
    </source>
</evidence>
<comment type="caution">
    <text evidence="10">The sequence shown here is derived from an EMBL/GenBank/DDBJ whole genome shotgun (WGS) entry which is preliminary data.</text>
</comment>
<evidence type="ECO:0000259" key="9">
    <source>
        <dbReference type="Pfam" id="PF02811"/>
    </source>
</evidence>
<dbReference type="Gene3D" id="3.20.20.140">
    <property type="entry name" value="Metal-dependent hydrolases"/>
    <property type="match status" value="1"/>
</dbReference>
<evidence type="ECO:0000256" key="4">
    <source>
        <dbReference type="ARBA" id="ARBA00022605"/>
    </source>
</evidence>
<feature type="domain" description="PHP" evidence="9">
    <location>
        <begin position="6"/>
        <end position="190"/>
    </location>
</feature>
<dbReference type="PANTHER" id="PTHR21039:SF0">
    <property type="entry name" value="HISTIDINOL-PHOSPHATASE"/>
    <property type="match status" value="1"/>
</dbReference>
<organism evidence="10 11">
    <name type="scientific">Enterococcus silesiacus</name>
    <dbReference type="NCBI Taxonomy" id="332949"/>
    <lineage>
        <taxon>Bacteria</taxon>
        <taxon>Bacillati</taxon>
        <taxon>Bacillota</taxon>
        <taxon>Bacilli</taxon>
        <taxon>Lactobacillales</taxon>
        <taxon>Enterococcaceae</taxon>
        <taxon>Enterococcus</taxon>
    </lineage>
</organism>
<dbReference type="EMBL" id="JXLC01000006">
    <property type="protein sequence ID" value="OJG92466.1"/>
    <property type="molecule type" value="Genomic_DNA"/>
</dbReference>